<feature type="domain" description="Atos-like conserved" evidence="3">
    <location>
        <begin position="475"/>
        <end position="531"/>
    </location>
</feature>
<dbReference type="PANTHER" id="PTHR13199:SF11">
    <property type="entry name" value="PROTEIN ATOSSA"/>
    <property type="match status" value="1"/>
</dbReference>
<evidence type="ECO:0000259" key="3">
    <source>
        <dbReference type="SMART" id="SM01177"/>
    </source>
</evidence>
<comment type="caution">
    <text evidence="4">The sequence shown here is derived from an EMBL/GenBank/DDBJ whole genome shotgun (WGS) entry which is preliminary data.</text>
</comment>
<evidence type="ECO:0000256" key="1">
    <source>
        <dbReference type="ARBA" id="ARBA00034497"/>
    </source>
</evidence>
<dbReference type="Pfam" id="PF13915">
    <property type="entry name" value="DUF4210"/>
    <property type="match status" value="1"/>
</dbReference>
<evidence type="ECO:0000313" key="5">
    <source>
        <dbReference type="Proteomes" id="UP001642540"/>
    </source>
</evidence>
<dbReference type="PANTHER" id="PTHR13199">
    <property type="entry name" value="GH03947P"/>
    <property type="match status" value="1"/>
</dbReference>
<organism evidence="4 5">
    <name type="scientific">Orchesella dallaii</name>
    <dbReference type="NCBI Taxonomy" id="48710"/>
    <lineage>
        <taxon>Eukaryota</taxon>
        <taxon>Metazoa</taxon>
        <taxon>Ecdysozoa</taxon>
        <taxon>Arthropoda</taxon>
        <taxon>Hexapoda</taxon>
        <taxon>Collembola</taxon>
        <taxon>Entomobryomorpha</taxon>
        <taxon>Entomobryoidea</taxon>
        <taxon>Orchesellidae</taxon>
        <taxon>Orchesellinae</taxon>
        <taxon>Orchesella</taxon>
    </lineage>
</organism>
<feature type="region of interest" description="Disordered" evidence="2">
    <location>
        <begin position="340"/>
        <end position="395"/>
    </location>
</feature>
<gene>
    <name evidence="4" type="ORF">ODALV1_LOCUS28057</name>
</gene>
<accession>A0ABP1RZI5</accession>
<feature type="region of interest" description="Disordered" evidence="2">
    <location>
        <begin position="12"/>
        <end position="40"/>
    </location>
</feature>
<dbReference type="InterPro" id="IPR033473">
    <property type="entry name" value="Atos-like_C"/>
</dbReference>
<feature type="compositionally biased region" description="Low complexity" evidence="2">
    <location>
        <begin position="12"/>
        <end position="36"/>
    </location>
</feature>
<evidence type="ECO:0000313" key="4">
    <source>
        <dbReference type="EMBL" id="CAL8139920.1"/>
    </source>
</evidence>
<evidence type="ECO:0000256" key="2">
    <source>
        <dbReference type="SAM" id="MobiDB-lite"/>
    </source>
</evidence>
<sequence>MMQKMVDLERTNFSTSIPSSSSTTSFSSSSLSSNSPLSPPDVMIGIGSQSQFSSSIMTVSPDPKTPTQFLMGLGIQILEARLPDHKQAKGFLEGDHCTSLFKSVSHYCDYETNPLCRQLASLQFLLMSDPSNLTLEVVLTPTKLGSNNSATSTTNSNGNNMIQNEMLIEKWRVTLVPDEETEACLDSTGGNRGGPIPMTPRNLHNAVRSFLHFSQLAAWLSKKNEFTSAWKVRIDTTDSGAVGKEGWDRHEFPAVMLETQGFWDTHHHSRGWNKSRSNSKWMVKVTVDSLPRMENFPPLPVPCHISSITKPCLSTNKSQPFYGMLGENEENVSGVRIRFRGGRSRRNASAGSSHRRPKNLRIAIPEATQTSDEENAGGSSDVQNKEAITGNQSMKIPTLREKLQFESSLNHATSLVFHKSGLPLTSSPAPIRRVGIATAGRFDFDSTLIPKCNRGRAVGCSHFHGQRLSEPSQSLLGSFEESVLNGRIEPVSTVEGFTAEVDVGSSHNFKLPVTVFFYTFCDNDRVSAPYMAHVSLSPTVYPVPRRGTIQVTLYNPMKTVVKMFVINYDLSSMPANSQTFIRQKILFMPLGKSDRDPAARKWLRYLIHLRFGSSATGDKIYLHKDIRMIVLQKSDADTALGLSSFTRGGISHPKDENDNAEPYELRSFTYSADIPPCK</sequence>
<reference evidence="4 5" key="1">
    <citation type="submission" date="2024-08" db="EMBL/GenBank/DDBJ databases">
        <authorList>
            <person name="Cucini C."/>
            <person name="Frati F."/>
        </authorList>
    </citation>
    <scope>NUCLEOTIDE SEQUENCE [LARGE SCALE GENOMIC DNA]</scope>
</reference>
<dbReference type="Proteomes" id="UP001642540">
    <property type="component" value="Unassembled WGS sequence"/>
</dbReference>
<proteinExistence type="inferred from homology"/>
<dbReference type="Pfam" id="PF13889">
    <property type="entry name" value="Chromosome_seg"/>
    <property type="match status" value="1"/>
</dbReference>
<name>A0ABP1RZI5_9HEXA</name>
<dbReference type="SMART" id="SM01177">
    <property type="entry name" value="DUF4210"/>
    <property type="match status" value="1"/>
</dbReference>
<dbReference type="InterPro" id="IPR051506">
    <property type="entry name" value="ATOS_Transcription_Regulators"/>
</dbReference>
<protein>
    <recommendedName>
        <fullName evidence="3">Atos-like conserved domain-containing protein</fullName>
    </recommendedName>
</protein>
<keyword evidence="5" id="KW-1185">Reference proteome</keyword>
<comment type="similarity">
    <text evidence="1">Belongs to the ATOS family.</text>
</comment>
<dbReference type="EMBL" id="CAXLJM020000131">
    <property type="protein sequence ID" value="CAL8139920.1"/>
    <property type="molecule type" value="Genomic_DNA"/>
</dbReference>
<dbReference type="InterPro" id="IPR025261">
    <property type="entry name" value="Atos-like_cons_dom"/>
</dbReference>